<evidence type="ECO:0000313" key="4">
    <source>
        <dbReference type="Proteomes" id="UP000676386"/>
    </source>
</evidence>
<dbReference type="InterPro" id="IPR012338">
    <property type="entry name" value="Beta-lactam/transpept-like"/>
</dbReference>
<dbReference type="Gene3D" id="3.40.710.10">
    <property type="entry name" value="DD-peptidase/beta-lactamase superfamily"/>
    <property type="match status" value="1"/>
</dbReference>
<proteinExistence type="predicted"/>
<dbReference type="PANTHER" id="PTHR46825">
    <property type="entry name" value="D-ALANYL-D-ALANINE-CARBOXYPEPTIDASE/ENDOPEPTIDASE AMPH"/>
    <property type="match status" value="1"/>
</dbReference>
<organism evidence="3 4">
    <name type="scientific">Chitinophaga hostae</name>
    <dbReference type="NCBI Taxonomy" id="2831022"/>
    <lineage>
        <taxon>Bacteria</taxon>
        <taxon>Pseudomonadati</taxon>
        <taxon>Bacteroidota</taxon>
        <taxon>Chitinophagia</taxon>
        <taxon>Chitinophagales</taxon>
        <taxon>Chitinophagaceae</taxon>
        <taxon>Chitinophaga</taxon>
    </lineage>
</organism>
<evidence type="ECO:0000256" key="1">
    <source>
        <dbReference type="SAM" id="SignalP"/>
    </source>
</evidence>
<keyword evidence="3" id="KW-0378">Hydrolase</keyword>
<keyword evidence="4" id="KW-1185">Reference proteome</keyword>
<protein>
    <submittedName>
        <fullName evidence="3">Serine hydrolase</fullName>
    </submittedName>
</protein>
<gene>
    <name evidence="3" type="ORF">KE626_30700</name>
</gene>
<dbReference type="Proteomes" id="UP000676386">
    <property type="component" value="Unassembled WGS sequence"/>
</dbReference>
<sequence>MKIILSLLSGLFLHNSLQAQAQYVIQDSLVARYNRDDFSGFYDLGSASWKSKANPDGIAGWLNYMRSQTGPIRHNALMTDTGNTKYFMWDGAKKVMTFKLTLSDTGGFDGFDFQSYHLPVSKVYAAPIPNDNPLITQLDSVVHYNTIDFMLTQHLAGLSVGVVSNGHKHFYNYGTVEKGKTQLPASQTIFELASIAKTFTGILLAQAVLDHKISLDDDIRKFMPGDFPNLQYQGAPLKIVNLANHTSGLPLELPNLDTFKNEFDVLKMYDHYTNNKFFADLHSVKIDTLPGARYAYSNTGMKLLGIILEKAYGLSYQQLLKKYITGPLDMPATRTAPAISDTTSYTKGYNADGITMPHGNWNMFGGAGAIISDSRDMANYVKANIDETLPAIRLSHKQTFTDGDLTLGLGWQISRDTINGSRIWKSGGALGFRSYCVVVPDKKTGMIWLSNRSDLADNEIAEMVNRILSAAIQ</sequence>
<reference evidence="3 4" key="1">
    <citation type="submission" date="2021-04" db="EMBL/GenBank/DDBJ databases">
        <title>Chitinophaga sp. nov., isolated from the rhizosphere soil.</title>
        <authorList>
            <person name="He S."/>
        </authorList>
    </citation>
    <scope>NUCLEOTIDE SEQUENCE [LARGE SCALE GENOMIC DNA]</scope>
    <source>
        <strain evidence="3 4">2R12</strain>
    </source>
</reference>
<evidence type="ECO:0000313" key="3">
    <source>
        <dbReference type="EMBL" id="MBS0031741.1"/>
    </source>
</evidence>
<dbReference type="GO" id="GO:0016787">
    <property type="term" value="F:hydrolase activity"/>
    <property type="evidence" value="ECO:0007669"/>
    <property type="project" value="UniProtKB-KW"/>
</dbReference>
<dbReference type="InterPro" id="IPR001466">
    <property type="entry name" value="Beta-lactam-related"/>
</dbReference>
<feature type="domain" description="Beta-lactamase-related" evidence="2">
    <location>
        <begin position="150"/>
        <end position="458"/>
    </location>
</feature>
<dbReference type="SUPFAM" id="SSF56601">
    <property type="entry name" value="beta-lactamase/transpeptidase-like"/>
    <property type="match status" value="1"/>
</dbReference>
<keyword evidence="1" id="KW-0732">Signal</keyword>
<dbReference type="EMBL" id="JAGTXB010000025">
    <property type="protein sequence ID" value="MBS0031741.1"/>
    <property type="molecule type" value="Genomic_DNA"/>
</dbReference>
<dbReference type="PANTHER" id="PTHR46825:SF8">
    <property type="entry name" value="BETA-LACTAMASE-RELATED"/>
    <property type="match status" value="1"/>
</dbReference>
<feature type="signal peptide" evidence="1">
    <location>
        <begin position="1"/>
        <end position="21"/>
    </location>
</feature>
<dbReference type="InterPro" id="IPR050491">
    <property type="entry name" value="AmpC-like"/>
</dbReference>
<name>A0ABS5J948_9BACT</name>
<accession>A0ABS5J948</accession>
<dbReference type="RefSeq" id="WP_211976904.1">
    <property type="nucleotide sequence ID" value="NZ_CBFHAM010000012.1"/>
</dbReference>
<evidence type="ECO:0000259" key="2">
    <source>
        <dbReference type="Pfam" id="PF00144"/>
    </source>
</evidence>
<comment type="caution">
    <text evidence="3">The sequence shown here is derived from an EMBL/GenBank/DDBJ whole genome shotgun (WGS) entry which is preliminary data.</text>
</comment>
<dbReference type="Pfam" id="PF00144">
    <property type="entry name" value="Beta-lactamase"/>
    <property type="match status" value="1"/>
</dbReference>
<feature type="chain" id="PRO_5047330230" evidence="1">
    <location>
        <begin position="22"/>
        <end position="473"/>
    </location>
</feature>